<dbReference type="STRING" id="3988.B9S727"/>
<keyword evidence="4" id="KW-1185">Reference proteome</keyword>
<evidence type="ECO:0000256" key="1">
    <source>
        <dbReference type="ARBA" id="ARBA00022614"/>
    </source>
</evidence>
<evidence type="ECO:0008006" key="5">
    <source>
        <dbReference type="Google" id="ProtNLM"/>
    </source>
</evidence>
<dbReference type="InterPro" id="IPR050905">
    <property type="entry name" value="Plant_NBS-LRR"/>
</dbReference>
<dbReference type="InParanoid" id="B9S727"/>
<evidence type="ECO:0000313" key="4">
    <source>
        <dbReference type="Proteomes" id="UP000008311"/>
    </source>
</evidence>
<dbReference type="AlphaFoldDB" id="B9S727"/>
<dbReference type="InterPro" id="IPR036388">
    <property type="entry name" value="WH-like_DNA-bd_sf"/>
</dbReference>
<protein>
    <recommendedName>
        <fullName evidence="5">NB-ARC domain-containing protein</fullName>
    </recommendedName>
</protein>
<dbReference type="EMBL" id="EQ973883">
    <property type="protein sequence ID" value="EEF40606.1"/>
    <property type="molecule type" value="Genomic_DNA"/>
</dbReference>
<dbReference type="Gene3D" id="1.10.10.10">
    <property type="entry name" value="Winged helix-like DNA-binding domain superfamily/Winged helix DNA-binding domain"/>
    <property type="match status" value="1"/>
</dbReference>
<sequence>MWRLTYCTVTIAKALKGKSENIWNDVLLRLKNSSIKGIREMQNVYSRLELSFDLLESDEAKSCFLLCCLLPEDYNVPLEDLVSYGMGLGLFEDLSNIHQARDRVYTLIDELKGPFLLLEGDLEEYECVKMHDMIRDVAISIARDK</sequence>
<reference evidence="4" key="1">
    <citation type="journal article" date="2010" name="Nat. Biotechnol.">
        <title>Draft genome sequence of the oilseed species Ricinus communis.</title>
        <authorList>
            <person name="Chan A.P."/>
            <person name="Crabtree J."/>
            <person name="Zhao Q."/>
            <person name="Lorenzi H."/>
            <person name="Orvis J."/>
            <person name="Puiu D."/>
            <person name="Melake-Berhan A."/>
            <person name="Jones K.M."/>
            <person name="Redman J."/>
            <person name="Chen G."/>
            <person name="Cahoon E.B."/>
            <person name="Gedil M."/>
            <person name="Stanke M."/>
            <person name="Haas B.J."/>
            <person name="Wortman J.R."/>
            <person name="Fraser-Liggett C.M."/>
            <person name="Ravel J."/>
            <person name="Rabinowicz P.D."/>
        </authorList>
    </citation>
    <scope>NUCLEOTIDE SEQUENCE [LARGE SCALE GENOMIC DNA]</scope>
    <source>
        <strain evidence="4">cv. Hale</strain>
    </source>
</reference>
<evidence type="ECO:0000313" key="3">
    <source>
        <dbReference type="EMBL" id="EEF40606.1"/>
    </source>
</evidence>
<name>B9S727_RICCO</name>
<accession>B9S727</accession>
<dbReference type="PANTHER" id="PTHR33463:SF183">
    <property type="entry name" value="NB-ARC DOMAIN DISEASE RESISTANCE PROTEIN"/>
    <property type="match status" value="1"/>
</dbReference>
<gene>
    <name evidence="3" type="ORF">RCOM_1332370</name>
</gene>
<dbReference type="eggNOG" id="KOG4658">
    <property type="taxonomic scope" value="Eukaryota"/>
</dbReference>
<evidence type="ECO:0000256" key="2">
    <source>
        <dbReference type="ARBA" id="ARBA00022821"/>
    </source>
</evidence>
<organism evidence="3 4">
    <name type="scientific">Ricinus communis</name>
    <name type="common">Castor bean</name>
    <dbReference type="NCBI Taxonomy" id="3988"/>
    <lineage>
        <taxon>Eukaryota</taxon>
        <taxon>Viridiplantae</taxon>
        <taxon>Streptophyta</taxon>
        <taxon>Embryophyta</taxon>
        <taxon>Tracheophyta</taxon>
        <taxon>Spermatophyta</taxon>
        <taxon>Magnoliopsida</taxon>
        <taxon>eudicotyledons</taxon>
        <taxon>Gunneridae</taxon>
        <taxon>Pentapetalae</taxon>
        <taxon>rosids</taxon>
        <taxon>fabids</taxon>
        <taxon>Malpighiales</taxon>
        <taxon>Euphorbiaceae</taxon>
        <taxon>Acalyphoideae</taxon>
        <taxon>Acalypheae</taxon>
        <taxon>Ricinus</taxon>
    </lineage>
</organism>
<dbReference type="PANTHER" id="PTHR33463">
    <property type="entry name" value="NB-ARC DOMAIN-CONTAINING PROTEIN-RELATED"/>
    <property type="match status" value="1"/>
</dbReference>
<dbReference type="Proteomes" id="UP000008311">
    <property type="component" value="Unassembled WGS sequence"/>
</dbReference>
<proteinExistence type="predicted"/>
<keyword evidence="1" id="KW-0433">Leucine-rich repeat</keyword>
<keyword evidence="2" id="KW-0611">Plant defense</keyword>